<protein>
    <recommendedName>
        <fullName evidence="3">Benzylsuccinate synthase</fullName>
    </recommendedName>
</protein>
<evidence type="ECO:0000313" key="1">
    <source>
        <dbReference type="EMBL" id="SFP05932.1"/>
    </source>
</evidence>
<reference evidence="1 2" key="1">
    <citation type="submission" date="2016-10" db="EMBL/GenBank/DDBJ databases">
        <authorList>
            <person name="de Groot N.N."/>
        </authorList>
    </citation>
    <scope>NUCLEOTIDE SEQUENCE [LARGE SCALE GENOMIC DNA]</scope>
    <source>
        <strain evidence="1 2">CGMCC 1.9157</strain>
    </source>
</reference>
<keyword evidence="2" id="KW-1185">Reference proteome</keyword>
<dbReference type="Proteomes" id="UP000199236">
    <property type="component" value="Unassembled WGS sequence"/>
</dbReference>
<proteinExistence type="predicted"/>
<name>A0A1I5M8L2_9HYPH</name>
<organism evidence="1 2">
    <name type="scientific">Cohaesibacter marisflavi</name>
    <dbReference type="NCBI Taxonomy" id="655353"/>
    <lineage>
        <taxon>Bacteria</taxon>
        <taxon>Pseudomonadati</taxon>
        <taxon>Pseudomonadota</taxon>
        <taxon>Alphaproteobacteria</taxon>
        <taxon>Hyphomicrobiales</taxon>
        <taxon>Cohaesibacteraceae</taxon>
    </lineage>
</organism>
<evidence type="ECO:0000313" key="2">
    <source>
        <dbReference type="Proteomes" id="UP000199236"/>
    </source>
</evidence>
<dbReference type="RefSeq" id="WP_090075495.1">
    <property type="nucleotide sequence ID" value="NZ_FOVR01000020.1"/>
</dbReference>
<dbReference type="OrthoDB" id="290218at2"/>
<gene>
    <name evidence="1" type="ORF">SAMN04488056_12012</name>
</gene>
<sequence>MATKSSCGECTFYAASETKAADTGVCHFNPPVFLTEEETKAKWPIVANNDWCGHFEGDRKSA</sequence>
<dbReference type="EMBL" id="FOVR01000020">
    <property type="protein sequence ID" value="SFP05932.1"/>
    <property type="molecule type" value="Genomic_DNA"/>
</dbReference>
<evidence type="ECO:0008006" key="3">
    <source>
        <dbReference type="Google" id="ProtNLM"/>
    </source>
</evidence>
<dbReference type="AlphaFoldDB" id="A0A1I5M8L2"/>
<accession>A0A1I5M8L2</accession>